<dbReference type="KEGG" id="aaf:AURANDRAFT_66773"/>
<evidence type="ECO:0000313" key="2">
    <source>
        <dbReference type="Proteomes" id="UP000002729"/>
    </source>
</evidence>
<dbReference type="eggNOG" id="ENOG502QWT8">
    <property type="taxonomic scope" value="Eukaryota"/>
</dbReference>
<keyword evidence="2" id="KW-1185">Reference proteome</keyword>
<dbReference type="InParanoid" id="F0YIR0"/>
<gene>
    <name evidence="1" type="ORF">AURANDRAFT_66773</name>
</gene>
<evidence type="ECO:0000313" key="1">
    <source>
        <dbReference type="EMBL" id="EGB05014.1"/>
    </source>
</evidence>
<dbReference type="OrthoDB" id="298589at2759"/>
<proteinExistence type="predicted"/>
<name>F0YIR0_AURAN</name>
<reference evidence="1 2" key="1">
    <citation type="journal article" date="2011" name="Proc. Natl. Acad. Sci. U.S.A.">
        <title>Niche of harmful alga Aureococcus anophagefferens revealed through ecogenomics.</title>
        <authorList>
            <person name="Gobler C.J."/>
            <person name="Berry D.L."/>
            <person name="Dyhrman S.T."/>
            <person name="Wilhelm S.W."/>
            <person name="Salamov A."/>
            <person name="Lobanov A.V."/>
            <person name="Zhang Y."/>
            <person name="Collier J.L."/>
            <person name="Wurch L.L."/>
            <person name="Kustka A.B."/>
            <person name="Dill B.D."/>
            <person name="Shah M."/>
            <person name="VerBerkmoes N.C."/>
            <person name="Kuo A."/>
            <person name="Terry A."/>
            <person name="Pangilinan J."/>
            <person name="Lindquist E.A."/>
            <person name="Lucas S."/>
            <person name="Paulsen I.T."/>
            <person name="Hattenrath-Lehmann T.K."/>
            <person name="Talmage S.C."/>
            <person name="Walker E.A."/>
            <person name="Koch F."/>
            <person name="Burson A.M."/>
            <person name="Marcoval M.A."/>
            <person name="Tang Y.Z."/>
            <person name="Lecleir G.R."/>
            <person name="Coyne K.J."/>
            <person name="Berg G.M."/>
            <person name="Bertrand E.M."/>
            <person name="Saito M.A."/>
            <person name="Gladyshev V.N."/>
            <person name="Grigoriev I.V."/>
        </authorList>
    </citation>
    <scope>NUCLEOTIDE SEQUENCE [LARGE SCALE GENOMIC DNA]</scope>
    <source>
        <strain evidence="2">CCMP 1984</strain>
    </source>
</reference>
<accession>F0YIR0</accession>
<organism evidence="2">
    <name type="scientific">Aureococcus anophagefferens</name>
    <name type="common">Harmful bloom alga</name>
    <dbReference type="NCBI Taxonomy" id="44056"/>
    <lineage>
        <taxon>Eukaryota</taxon>
        <taxon>Sar</taxon>
        <taxon>Stramenopiles</taxon>
        <taxon>Ochrophyta</taxon>
        <taxon>Pelagophyceae</taxon>
        <taxon>Pelagomonadales</taxon>
        <taxon>Pelagomonadaceae</taxon>
        <taxon>Aureococcus</taxon>
    </lineage>
</organism>
<dbReference type="EMBL" id="GL833145">
    <property type="protein sequence ID" value="EGB05014.1"/>
    <property type="molecule type" value="Genomic_DNA"/>
</dbReference>
<dbReference type="Proteomes" id="UP000002729">
    <property type="component" value="Unassembled WGS sequence"/>
</dbReference>
<dbReference type="GeneID" id="20225944"/>
<protein>
    <submittedName>
        <fullName evidence="1">Uncharacterized protein</fullName>
    </submittedName>
</protein>
<dbReference type="RefSeq" id="XP_009040365.1">
    <property type="nucleotide sequence ID" value="XM_009042117.1"/>
</dbReference>
<sequence length="792" mass="88986">MGLDSLEGDGISDTLLHWLHAKDELGYGPSLWLPDTVVYKFGQPVHWYFTSTVDSKLKKKNKQNLVNVRIEEAFNKRSAGCDLVAYYISEVALEGSAESDTTIEYFDRRGLHEFLYNRWKENNGILQRFVEPKGMHNAIIRAIWSPKVCLLERRVNSKQLHDQRYGLYERAVTYEGPEHFSAAAPLRGSTLPSQVQRICENLVAHITEVSFQKHCIMRMVANFKVDSKGRIWFLWSSSIRLAGGRSQPRSITIDPFVEPNAISINSIVQLPPHIKLVDKANHSDDEAQALLCMHCISCGRSATSDQFHPIQYKTIVAHFEQLVAMLQTDGHGSVKWPPNPTIIAAAGGVGFGNLEALADRNRNEMRGADATMPPIIRQIHPKLSLDAYRKYRRDPLFMYKTVVVCEDCFLVYAELSSSPNASVVTRQCTGKQSPFVTSDNCFPWRQAEMVSHKLPRQLRMQSTQSKSVWMPNEAPSIPAPIYNSAKLALPPQQAEDESVGRILSIEDMVKQREDLFFQEARSSQTVNLQKGHPLTHLITSFQSIKQHSTEHPLVKNTSVRKGPYNKRPVLVESKKKKMLLKANETDGGPKSRLTVSKDSKLHREFLMSTWSKLTNSVTGNLLRPYGRRGLSNFFLSFFLACFLSFSFIHKFPSSFSFSPAFPSFFRFAHSRFPSFPSFLPCFLASWPSFSPLILLFQSEAAKNAKTPDELQALINSRLKSSMAGRASVLTQPASNSAPSKSMVTSPSVKAEAAAVVATAQRERNERIAAQKAVKTASPEEIQAMINARLSSR</sequence>
<dbReference type="AlphaFoldDB" id="F0YIR0"/>